<keyword evidence="2 6" id="KW-0812">Transmembrane</keyword>
<accession>A0A7J7DN08</accession>
<dbReference type="Pfam" id="PF04576">
    <property type="entry name" value="Zein-binding"/>
    <property type="match status" value="1"/>
</dbReference>
<feature type="transmembrane region" description="Helical" evidence="6">
    <location>
        <begin position="77"/>
        <end position="96"/>
    </location>
</feature>
<feature type="domain" description="GTD-binding" evidence="7">
    <location>
        <begin position="590"/>
        <end position="684"/>
    </location>
</feature>
<dbReference type="InParanoid" id="A0A7J7DN08"/>
<dbReference type="PROSITE" id="PS51775">
    <property type="entry name" value="GTD_BINDING"/>
    <property type="match status" value="1"/>
</dbReference>
<gene>
    <name evidence="8" type="ORF">HS088_TW05G00187</name>
</gene>
<dbReference type="GO" id="GO:0016020">
    <property type="term" value="C:membrane"/>
    <property type="evidence" value="ECO:0007669"/>
    <property type="project" value="UniProtKB-SubCell"/>
</dbReference>
<evidence type="ECO:0000313" key="9">
    <source>
        <dbReference type="Proteomes" id="UP000593562"/>
    </source>
</evidence>
<keyword evidence="9" id="KW-1185">Reference proteome</keyword>
<dbReference type="InterPro" id="IPR039306">
    <property type="entry name" value="MYOB"/>
</dbReference>
<name>A0A7J7DN08_TRIWF</name>
<dbReference type="Proteomes" id="UP000593562">
    <property type="component" value="Unassembled WGS sequence"/>
</dbReference>
<evidence type="ECO:0000259" key="7">
    <source>
        <dbReference type="PROSITE" id="PS51775"/>
    </source>
</evidence>
<dbReference type="PANTHER" id="PTHR31448:SF34">
    <property type="entry name" value="MYOSIN-BINDING PROTEIN 3"/>
    <property type="match status" value="1"/>
</dbReference>
<evidence type="ECO:0000256" key="6">
    <source>
        <dbReference type="SAM" id="Phobius"/>
    </source>
</evidence>
<dbReference type="AlphaFoldDB" id="A0A7J7DN08"/>
<keyword evidence="4 6" id="KW-0472">Membrane</keyword>
<protein>
    <submittedName>
        <fullName evidence="8">Intracellular protein transport protein USO1-like</fullName>
    </submittedName>
</protein>
<comment type="caution">
    <text evidence="8">The sequence shown here is derived from an EMBL/GenBank/DDBJ whole genome shotgun (WGS) entry which is preliminary data.</text>
</comment>
<organism evidence="8 9">
    <name type="scientific">Tripterygium wilfordii</name>
    <name type="common">Thunder God vine</name>
    <dbReference type="NCBI Taxonomy" id="458696"/>
    <lineage>
        <taxon>Eukaryota</taxon>
        <taxon>Viridiplantae</taxon>
        <taxon>Streptophyta</taxon>
        <taxon>Embryophyta</taxon>
        <taxon>Tracheophyta</taxon>
        <taxon>Spermatophyta</taxon>
        <taxon>Magnoliopsida</taxon>
        <taxon>eudicotyledons</taxon>
        <taxon>Gunneridae</taxon>
        <taxon>Pentapetalae</taxon>
        <taxon>rosids</taxon>
        <taxon>fabids</taxon>
        <taxon>Celastrales</taxon>
        <taxon>Celastraceae</taxon>
        <taxon>Tripterygium</taxon>
    </lineage>
</organism>
<keyword evidence="3 6" id="KW-1133">Transmembrane helix</keyword>
<feature type="coiled-coil region" evidence="5">
    <location>
        <begin position="592"/>
        <end position="683"/>
    </location>
</feature>
<evidence type="ECO:0000256" key="2">
    <source>
        <dbReference type="ARBA" id="ARBA00022692"/>
    </source>
</evidence>
<dbReference type="EMBL" id="JAAARO010000005">
    <property type="protein sequence ID" value="KAF5747466.1"/>
    <property type="molecule type" value="Genomic_DNA"/>
</dbReference>
<evidence type="ECO:0000256" key="1">
    <source>
        <dbReference type="ARBA" id="ARBA00004167"/>
    </source>
</evidence>
<dbReference type="PANTHER" id="PTHR31448">
    <property type="entry name" value="MYOSIN-BINDING PROTEIN 2"/>
    <property type="match status" value="1"/>
</dbReference>
<evidence type="ECO:0000256" key="5">
    <source>
        <dbReference type="SAM" id="Coils"/>
    </source>
</evidence>
<evidence type="ECO:0000313" key="8">
    <source>
        <dbReference type="EMBL" id="KAF5747466.1"/>
    </source>
</evidence>
<keyword evidence="5" id="KW-0175">Coiled coil</keyword>
<reference evidence="8 9" key="1">
    <citation type="journal article" date="2020" name="Nat. Commun.">
        <title>Genome of Tripterygium wilfordii and identification of cytochrome P450 involved in triptolide biosynthesis.</title>
        <authorList>
            <person name="Tu L."/>
            <person name="Su P."/>
            <person name="Zhang Z."/>
            <person name="Gao L."/>
            <person name="Wang J."/>
            <person name="Hu T."/>
            <person name="Zhou J."/>
            <person name="Zhang Y."/>
            <person name="Zhao Y."/>
            <person name="Liu Y."/>
            <person name="Song Y."/>
            <person name="Tong Y."/>
            <person name="Lu Y."/>
            <person name="Yang J."/>
            <person name="Xu C."/>
            <person name="Jia M."/>
            <person name="Peters R.J."/>
            <person name="Huang L."/>
            <person name="Gao W."/>
        </authorList>
    </citation>
    <scope>NUCLEOTIDE SEQUENCE [LARGE SCALE GENOMIC DNA]</scope>
    <source>
        <strain evidence="9">cv. XIE 37</strain>
        <tissue evidence="8">Leaf</tissue>
    </source>
</reference>
<proteinExistence type="predicted"/>
<evidence type="ECO:0000256" key="4">
    <source>
        <dbReference type="ARBA" id="ARBA00023136"/>
    </source>
</evidence>
<dbReference type="InterPro" id="IPR007656">
    <property type="entry name" value="GTD-bd"/>
</dbReference>
<sequence>MSTLGNACMGALQDYVRFSEDIDPGARLWTNSSYNYEQEMHDSGIEADDVKDKKKKTAASMAANKFATMLHRNTHKLVVVLTYAILEWVLILLLLVNSTFTYLIVKFANYFGLKPPCLWCSRVDHVLEPGKSANSYRELVCDVHANEISKLGYCWSHRRLAESEHMCIDCLASLPNQNNEAGGITGSISFISLMAKDKLEDVEKVVCRCSCCNGSLGSKFCPPYLLFKSSWGALNYNRKGNSISEAVDGESNEEGEHKEYCSRLHSPEICSEDDYEIKGNDGEENLNDKSPADEYHQLSADVECFGIREEVEEAAAQTLNNAQKEFSGMNYQSTSDILSRICSPQDDSLKIMDLGFERANSCDLDRVITIELIDAATTANQGSCNSKREYLRGSDHQNENSDPVLQVETEGNVLGEALLLGADVREEEPESFQIDHAVPGGSSDKEEAAAIEETDGYTVCAEEISRQLTLLVNERNPQNQEPAHTFLNTQQEESLKIDNTDAEISASPEAPLAGNEFGKDYQAGINDHLSIQLEPTNDAEEEKLPDTPTSLDGLHYLHKKLLLLEKRDSGAEDSLDGSVLSEMEGGDPVLTIERLRASVNAERRALRTLYAELEEERSAAAIAANQTMAMITRLQEEKAAMQMEALQYQRMMEEQSEYDQEALQLLNELMIKREKEKQELEKEL</sequence>
<dbReference type="GO" id="GO:0080115">
    <property type="term" value="F:myosin XI tail binding"/>
    <property type="evidence" value="ECO:0007669"/>
    <property type="project" value="UniProtKB-ARBA"/>
</dbReference>
<evidence type="ECO:0000256" key="3">
    <source>
        <dbReference type="ARBA" id="ARBA00022989"/>
    </source>
</evidence>
<comment type="subcellular location">
    <subcellularLocation>
        <location evidence="1">Membrane</location>
        <topology evidence="1">Single-pass membrane protein</topology>
    </subcellularLocation>
</comment>